<dbReference type="EMBL" id="CYYY01000001">
    <property type="protein sequence ID" value="CUN41225.1"/>
    <property type="molecule type" value="Genomic_DNA"/>
</dbReference>
<keyword evidence="1" id="KW-0175">Coiled coil</keyword>
<evidence type="ECO:0000313" key="2">
    <source>
        <dbReference type="EMBL" id="CUN41225.1"/>
    </source>
</evidence>
<protein>
    <submittedName>
        <fullName evidence="2">Uncharacterized protein</fullName>
    </submittedName>
</protein>
<dbReference type="Proteomes" id="UP000095439">
    <property type="component" value="Unassembled WGS sequence"/>
</dbReference>
<gene>
    <name evidence="2" type="ORF">ERS852423_00374</name>
</gene>
<reference evidence="2 3" key="1">
    <citation type="submission" date="2015-09" db="EMBL/GenBank/DDBJ databases">
        <authorList>
            <consortium name="Pathogen Informatics"/>
        </authorList>
    </citation>
    <scope>NUCLEOTIDE SEQUENCE [LARGE SCALE GENOMIC DNA]</scope>
    <source>
        <strain evidence="2 3">2789STDY5608866</strain>
    </source>
</reference>
<dbReference type="RefSeq" id="WP_008396679.1">
    <property type="nucleotide sequence ID" value="NZ_CABIWY010000001.1"/>
</dbReference>
<sequence>MAEEQQGGFYRVEVIASLFGVTVRRVQQLTQEGIISTTKTKEGNRYELAPTIQRYVKYLSDKAYGKSKSEKEAELREQKLQAEIALKESQGEMHRLKTEIASGKYIDIEEVKMDYSRFFVSFKKFALSLPSRLSGRISGHCDPMEIRSIEKDLNAEIIRLLNSFVVAGCTPEEMEKKKRGKKSVS</sequence>
<proteinExistence type="predicted"/>
<name>A0A173WS99_9FIRM</name>
<dbReference type="AlphaFoldDB" id="A0A173WS99"/>
<organism evidence="2 3">
    <name type="scientific">Dorea longicatena</name>
    <dbReference type="NCBI Taxonomy" id="88431"/>
    <lineage>
        <taxon>Bacteria</taxon>
        <taxon>Bacillati</taxon>
        <taxon>Bacillota</taxon>
        <taxon>Clostridia</taxon>
        <taxon>Lachnospirales</taxon>
        <taxon>Lachnospiraceae</taxon>
        <taxon>Dorea</taxon>
    </lineage>
</organism>
<accession>A0A173WS99</accession>
<feature type="coiled-coil region" evidence="1">
    <location>
        <begin position="68"/>
        <end position="99"/>
    </location>
</feature>
<evidence type="ECO:0000313" key="3">
    <source>
        <dbReference type="Proteomes" id="UP000095439"/>
    </source>
</evidence>
<evidence type="ECO:0000256" key="1">
    <source>
        <dbReference type="SAM" id="Coils"/>
    </source>
</evidence>